<feature type="region of interest" description="Disordered" evidence="2">
    <location>
        <begin position="663"/>
        <end position="683"/>
    </location>
</feature>
<name>A0A813F465_POLGL</name>
<dbReference type="OrthoDB" id="5959761at2759"/>
<accession>A0A813F465</accession>
<sequence length="1386" mass="150287">SGLPEPNPPQWPSSVYVFDEDTPDIGDRVQALFSRMAGPQDHGQFSPERSALLFKPGSYSSDVPVGFYTQVLGLGARPEDVTFTGERGVHCDQSDDETAGRYPGVYNTFWRGAENFANRPASRRMAWAVSQAAPLRRVLVDGDLELGTGFDKKMLDGFSAGGGSGGFLGNVRILGRLNFMLQQQWLVRNSEMENTTFYNDPVRSANFVFVGTHGAPPQTDACTDAGSQPENPKPQQLVVKTAPLTIEKPYITIRPSGRYDMIIPKAKSQTAGVQWDSDVSDVHTDGFDKVFVATPNVSVRVINAKLAAGLHVVLSPGIYHLSEPIRLGYHALFQAMGKRAGSPYQVLLGLGLATLVPTQGTAAIEALNSFCSVRTNVEFLFCFYVPGHPRSNIGLGSLFASSSSAPPASFASSFASSSSAPPIPVTGAPRPGDAMHALPQKLADLREEIGASVSRRFLEQRLGLEKQLKDSLENATEAGFQKARDQLEPQILALGTRLDAELAHVRDKVSTNSAISQQVTDALRLQMEKQEKDLLARFIGVKSELPALGARLKSAEEMVQKLRSTPAELRTEMSSFLEQINGSMERLRLQISDLAQRSKETQAGLSRETAEASQATGLRMDALVAKVEQSSKKAASLSSQVEERLQAQIAELNKQLDTVQHLSNASGPESCHDSSSHQLPEPDDSTFVTAAFAEGWDHQQEEHRSDQAQALIDMQAELQALRAEVAASLDAFNRSGEALAQGVQEAWIAQELAFAASQEAAAAESQRLQESSTSVLSVQVEVESLRACMRLTEQAACEARQAAKSGAEEAAREARQMAAGEADRRLARALQLLKAERCADMAAQAEREQTRGEEARSQLSCSIASCRQECEAAAETVVSRLLHVYVDSGRASSGMSIAEPAGRLAATCSELRLQFAEAREAWDQGQAALRTELSGYVTLEEAAQGAAAAAKTNSEILMRLTHVDATFDRHRKEFERMGRSSREVFEHCDSHDARCDQLSEELTLTKTATTSLAQGVLKALQVLGLLREELGAEVLPPRACDGKVPAHCAHWGIEVLDLLEWEKAGQSLASRVEKHWSRRKDQDAATVMSLVERKAEDKEFRSMATAFRRIAGAGGPLPTPSMRAAHLQISEEGGERMLPSLAAEAHAPRTRQLVPVEDVCGVRVAGLLLQAGHVHSDVLLRWGGRDVGGGSCESKDPGLLADVFARVGGPDTEAVSTAVMVEVNADDSVLDNLWLWRADHCEGQADNNRCPPRNCDNALIINGDRVTAYGLCAEHTQKDVVVWNGEDGASYFFQAELDSFAKMPCDNTSDYGPNVCGYRVNALAHRAWGIGVYAFFVQPGVVVPAGILVRHSATLDGFICPFKWDLNAAWWDHGESTILKAGLARN</sequence>
<dbReference type="Proteomes" id="UP000654075">
    <property type="component" value="Unassembled WGS sequence"/>
</dbReference>
<feature type="region of interest" description="Disordered" evidence="2">
    <location>
        <begin position="415"/>
        <end position="435"/>
    </location>
</feature>
<evidence type="ECO:0000256" key="2">
    <source>
        <dbReference type="SAM" id="MobiDB-lite"/>
    </source>
</evidence>
<keyword evidence="1" id="KW-0175">Coiled coil</keyword>
<evidence type="ECO:0000313" key="3">
    <source>
        <dbReference type="EMBL" id="CAE8607976.1"/>
    </source>
</evidence>
<proteinExistence type="predicted"/>
<reference evidence="3" key="1">
    <citation type="submission" date="2021-02" db="EMBL/GenBank/DDBJ databases">
        <authorList>
            <person name="Dougan E. K."/>
            <person name="Rhodes N."/>
            <person name="Thang M."/>
            <person name="Chan C."/>
        </authorList>
    </citation>
    <scope>NUCLEOTIDE SEQUENCE</scope>
</reference>
<organism evidence="3 4">
    <name type="scientific">Polarella glacialis</name>
    <name type="common">Dinoflagellate</name>
    <dbReference type="NCBI Taxonomy" id="89957"/>
    <lineage>
        <taxon>Eukaryota</taxon>
        <taxon>Sar</taxon>
        <taxon>Alveolata</taxon>
        <taxon>Dinophyceae</taxon>
        <taxon>Suessiales</taxon>
        <taxon>Suessiaceae</taxon>
        <taxon>Polarella</taxon>
    </lineage>
</organism>
<evidence type="ECO:0000313" key="4">
    <source>
        <dbReference type="Proteomes" id="UP000654075"/>
    </source>
</evidence>
<feature type="coiled-coil region" evidence="1">
    <location>
        <begin position="704"/>
        <end position="731"/>
    </location>
</feature>
<keyword evidence="4" id="KW-1185">Reference proteome</keyword>
<dbReference type="EMBL" id="CAJNNV010022244">
    <property type="protein sequence ID" value="CAE8607976.1"/>
    <property type="molecule type" value="Genomic_DNA"/>
</dbReference>
<protein>
    <submittedName>
        <fullName evidence="3">Uncharacterized protein</fullName>
    </submittedName>
</protein>
<gene>
    <name evidence="3" type="ORF">PGLA1383_LOCUS25877</name>
</gene>
<feature type="non-terminal residue" evidence="3">
    <location>
        <position position="1"/>
    </location>
</feature>
<comment type="caution">
    <text evidence="3">The sequence shown here is derived from an EMBL/GenBank/DDBJ whole genome shotgun (WGS) entry which is preliminary data.</text>
</comment>
<evidence type="ECO:0000256" key="1">
    <source>
        <dbReference type="SAM" id="Coils"/>
    </source>
</evidence>